<feature type="region of interest" description="Disordered" evidence="2">
    <location>
        <begin position="1261"/>
        <end position="1296"/>
    </location>
</feature>
<dbReference type="OMA" id="PDQMKHR"/>
<evidence type="ECO:0000259" key="3">
    <source>
        <dbReference type="Pfam" id="PF08161"/>
    </source>
</evidence>
<feature type="region of interest" description="Disordered" evidence="2">
    <location>
        <begin position="1060"/>
        <end position="1094"/>
    </location>
</feature>
<dbReference type="InterPro" id="IPR012978">
    <property type="entry name" value="HEAT_RRP12"/>
</dbReference>
<dbReference type="Pfam" id="PF25772">
    <property type="entry name" value="HEAT_RRP12_N"/>
    <property type="match status" value="1"/>
</dbReference>
<dbReference type="InterPro" id="IPR057860">
    <property type="entry name" value="HEAT_RRP12_N"/>
</dbReference>
<evidence type="ECO:0008006" key="7">
    <source>
        <dbReference type="Google" id="ProtNLM"/>
    </source>
</evidence>
<feature type="region of interest" description="Disordered" evidence="2">
    <location>
        <begin position="1028"/>
        <end position="1048"/>
    </location>
</feature>
<feature type="domain" description="RRP12 N-terminal HEAT" evidence="4">
    <location>
        <begin position="14"/>
        <end position="288"/>
    </location>
</feature>
<gene>
    <name evidence="5" type="ORF">KP509_18G047800</name>
</gene>
<organism evidence="5 6">
    <name type="scientific">Ceratopteris richardii</name>
    <name type="common">Triangle waterfern</name>
    <dbReference type="NCBI Taxonomy" id="49495"/>
    <lineage>
        <taxon>Eukaryota</taxon>
        <taxon>Viridiplantae</taxon>
        <taxon>Streptophyta</taxon>
        <taxon>Embryophyta</taxon>
        <taxon>Tracheophyta</taxon>
        <taxon>Polypodiopsida</taxon>
        <taxon>Polypodiidae</taxon>
        <taxon>Polypodiales</taxon>
        <taxon>Pteridineae</taxon>
        <taxon>Pteridaceae</taxon>
        <taxon>Parkerioideae</taxon>
        <taxon>Ceratopteris</taxon>
    </lineage>
</organism>
<dbReference type="PANTHER" id="PTHR48445">
    <property type="entry name" value="OS02G0782100 PROTEIN"/>
    <property type="match status" value="1"/>
</dbReference>
<feature type="compositionally biased region" description="Basic residues" evidence="2">
    <location>
        <begin position="1278"/>
        <end position="1296"/>
    </location>
</feature>
<dbReference type="Proteomes" id="UP000825935">
    <property type="component" value="Chromosome 18"/>
</dbReference>
<dbReference type="Gene3D" id="1.25.10.10">
    <property type="entry name" value="Leucine-rich Repeat Variant"/>
    <property type="match status" value="1"/>
</dbReference>
<dbReference type="Pfam" id="PF08161">
    <property type="entry name" value="RRP12_HEAT"/>
    <property type="match status" value="1"/>
</dbReference>
<proteinExistence type="inferred from homology"/>
<evidence type="ECO:0000259" key="4">
    <source>
        <dbReference type="Pfam" id="PF25772"/>
    </source>
</evidence>
<dbReference type="EMBL" id="CM035423">
    <property type="protein sequence ID" value="KAH7365817.1"/>
    <property type="molecule type" value="Genomic_DNA"/>
</dbReference>
<dbReference type="InterPro" id="IPR011989">
    <property type="entry name" value="ARM-like"/>
</dbReference>
<reference evidence="5" key="1">
    <citation type="submission" date="2021-08" db="EMBL/GenBank/DDBJ databases">
        <title>WGS assembly of Ceratopteris richardii.</title>
        <authorList>
            <person name="Marchant D.B."/>
            <person name="Chen G."/>
            <person name="Jenkins J."/>
            <person name="Shu S."/>
            <person name="Leebens-Mack J."/>
            <person name="Grimwood J."/>
            <person name="Schmutz J."/>
            <person name="Soltis P."/>
            <person name="Soltis D."/>
            <person name="Chen Z.-H."/>
        </authorList>
    </citation>
    <scope>NUCLEOTIDE SEQUENCE</scope>
    <source>
        <strain evidence="5">Whitten #5841</strain>
        <tissue evidence="5">Leaf</tissue>
    </source>
</reference>
<comment type="caution">
    <text evidence="5">The sequence shown here is derived from an EMBL/GenBank/DDBJ whole genome shotgun (WGS) entry which is preliminary data.</text>
</comment>
<dbReference type="SUPFAM" id="SSF48371">
    <property type="entry name" value="ARM repeat"/>
    <property type="match status" value="1"/>
</dbReference>
<evidence type="ECO:0000313" key="6">
    <source>
        <dbReference type="Proteomes" id="UP000825935"/>
    </source>
</evidence>
<accession>A0A8T2SRI8</accession>
<dbReference type="OrthoDB" id="2192888at2759"/>
<feature type="compositionally biased region" description="Basic and acidic residues" evidence="2">
    <location>
        <begin position="1028"/>
        <end position="1040"/>
    </location>
</feature>
<evidence type="ECO:0000256" key="1">
    <source>
        <dbReference type="ARBA" id="ARBA00007690"/>
    </source>
</evidence>
<feature type="compositionally biased region" description="Basic residues" evidence="2">
    <location>
        <begin position="1080"/>
        <end position="1094"/>
    </location>
</feature>
<protein>
    <recommendedName>
        <fullName evidence="7">RRP12-like protein</fullName>
    </recommendedName>
</protein>
<feature type="compositionally biased region" description="Acidic residues" evidence="2">
    <location>
        <begin position="1060"/>
        <end position="1072"/>
    </location>
</feature>
<evidence type="ECO:0000313" key="5">
    <source>
        <dbReference type="EMBL" id="KAH7365817.1"/>
    </source>
</evidence>
<feature type="domain" description="RRP12 HEAT" evidence="3">
    <location>
        <begin position="354"/>
        <end position="667"/>
    </location>
</feature>
<dbReference type="InterPro" id="IPR016024">
    <property type="entry name" value="ARM-type_fold"/>
</dbReference>
<dbReference type="PANTHER" id="PTHR48445:SF1">
    <property type="entry name" value="OS02G0782100 PROTEIN"/>
    <property type="match status" value="1"/>
</dbReference>
<name>A0A8T2SRI8_CERRI</name>
<evidence type="ECO:0000256" key="2">
    <source>
        <dbReference type="SAM" id="MobiDB-lite"/>
    </source>
</evidence>
<keyword evidence="6" id="KW-1185">Reference proteome</keyword>
<sequence>MGTQEAMDTSDFVVGEGDFHAQVLSRYKNSMALEHRHLCAVVTAMAEVIKGQGVPATPTAYFAATMSALSKQEQGMCTQDTDDHVLTALCTFLSITLTKISAAVLKSKSSAGLKVLVDVVNSRNLSPGALKPTFTCIAAFIQVADTKDWASILPGFSILLKHCLDQHPKVRKRAHECTADVLRGFQNSVSLNFASEAVTSTFEKLFLSVSQSKLNSSVDKASERPGNTEALQILYLLNLLKLILPFLSGKYMGKILNFFNKLLHLQQPFLSRQILNTLQPLCMNDGAEIPVASFSNLLEKLATLLLEEKAGDESVVAARILERGMSKLHMLDSHSCIIKLPLFFQALAGMLVLEQEEAVYAAGDSLKSLIQTCIDDSIIEQEKQAAESRGGSLNLAPGTIERICITATGLLGYQYSSSWDVCLQIIAILFEKLGSASFTLMASCVQSLADLENLTDDNLPCRKQLHKTVGTAIAAMGPERFLNLMPLNLDVADISNARLWLLPVMRQSIVGAQLSYFTGKIFPMIQRLQSQSKKLSVEGKLTAAKKMEAIVQALWSLFPAFCNFPSDTAQSFGRIAKHLGAVISEEPDLRSMICYGLQVLIKQNKAALSEHVALDVDPEDSSGVSSVNKSAEEKARAYYTENIARENIAAIASYSKNFLPLLFNVFIAAPADKRGVLQSTIGAMASISEKKIVKNFFVSIMQKLLKATKEASDSVNLKGTEPMDLSGPGKEESPSSKRCIFMDLAMSLMQGLDDESVNVLFSAVKPTLQDGDGSVQKKGYKVLAGLCKEQEGFLTSRSNEILELLAMAMPLCHFSAKGQRLNCLQPLILNVFKLKIEDADKVLSSFIGEIVLATKETNIKTRNRAYDILVQIGHSLKKGDPIGSDGKLIQFFTMIVACLAGTTPHMKSAAITAVARLIYEFNDLCYTIPDLLPSILLLLQTKSREIIKSALGFLKVVIARQPVDLLLEHLKTMVESLLLWSDDSKNHFKAKVRVLFEILVRRCGLQAVLAVTPEQHVKLINHIRKMKERKEKKEDDESKSVRSCATTTRQSRWQHTQFFSDDEGEISDENTEQLDVASSRKSRVTARSSGRLRKANKMIPEDDWEHGDEPLDLLDTKKTRSVLSTNKLKRKNYDSDDFDFDPDGRFIVRDDTLGREKSKHVQDEDIDVHSTKSGRRAQKLKANSLANKKRRTETGWAYTGGEYASKKGEGKGDVKRQGKLDPYAYWPLDPKMLNRRESKKAVARKGLASVVKMTGKLRGMTTSEALDSKHLHGSVGPRRMRGKQKLHKSKGKGKKR</sequence>
<comment type="similarity">
    <text evidence="1">Belongs to the RRP12 family.</text>
</comment>